<reference evidence="1" key="2">
    <citation type="submission" date="2025-08" db="UniProtKB">
        <authorList>
            <consortium name="RefSeq"/>
        </authorList>
    </citation>
    <scope>IDENTIFICATION</scope>
</reference>
<accession>A0AAJ8DZ24</accession>
<protein>
    <submittedName>
        <fullName evidence="1">Uncharacterized protein</fullName>
    </submittedName>
</protein>
<dbReference type="KEGG" id="ang:An07g02670"/>
<gene>
    <name evidence="1" type="ORF">An07g02670</name>
</gene>
<sequence>MESANDLSKYFDNGIIDTEPVTAESTEEQLLATFSWPQSALLTRTSLLLDSPLNALLGDISLGEQTRFDTVKNEYQRVLSHTYCVKTSSSEGNERHAQEIMGLKNRGTARLDAEYRHGISLARNRTSFGVEVSCIGVGIATSLTAVPLSGCVTHGTTSGIESS</sequence>
<proteinExistence type="predicted"/>
<dbReference type="RefSeq" id="XP_059600889.1">
    <property type="nucleotide sequence ID" value="XM_059748302.1"/>
</dbReference>
<name>A0AAJ8DZ24_ASPNG</name>
<organism evidence="1">
    <name type="scientific">Aspergillus niger</name>
    <dbReference type="NCBI Taxonomy" id="5061"/>
    <lineage>
        <taxon>Eukaryota</taxon>
        <taxon>Fungi</taxon>
        <taxon>Dikarya</taxon>
        <taxon>Ascomycota</taxon>
        <taxon>Pezizomycotina</taxon>
        <taxon>Eurotiomycetes</taxon>
        <taxon>Eurotiomycetidae</taxon>
        <taxon>Eurotiales</taxon>
        <taxon>Aspergillaceae</taxon>
        <taxon>Aspergillus</taxon>
        <taxon>Aspergillus subgen. Circumdati</taxon>
    </lineage>
</organism>
<reference evidence="1" key="1">
    <citation type="submission" date="2025-02" db="EMBL/GenBank/DDBJ databases">
        <authorList>
            <consortium name="NCBI Genome Project"/>
        </authorList>
    </citation>
    <scope>NUCLEOTIDE SEQUENCE</scope>
</reference>
<dbReference type="AlphaFoldDB" id="A0AAJ8DZ24"/>
<dbReference type="GeneID" id="84591313"/>
<evidence type="ECO:0000313" key="1">
    <source>
        <dbReference type="RefSeq" id="XP_059600889.1"/>
    </source>
</evidence>
<dbReference type="VEuPathDB" id="FungiDB:An07g02670"/>